<keyword evidence="1" id="KW-0614">Plasmid</keyword>
<organism evidence="1 2">
    <name type="scientific">Moellerella wisconsensis</name>
    <dbReference type="NCBI Taxonomy" id="158849"/>
    <lineage>
        <taxon>Bacteria</taxon>
        <taxon>Pseudomonadati</taxon>
        <taxon>Pseudomonadota</taxon>
        <taxon>Gammaproteobacteria</taxon>
        <taxon>Enterobacterales</taxon>
        <taxon>Morganellaceae</taxon>
        <taxon>Moellerella</taxon>
    </lineage>
</organism>
<evidence type="ECO:0000313" key="1">
    <source>
        <dbReference type="EMBL" id="UNH40656.1"/>
    </source>
</evidence>
<accession>A0ACD3YD55</accession>
<reference evidence="1" key="1">
    <citation type="submission" date="2022-03" db="EMBL/GenBank/DDBJ databases">
        <title>ESBL-producing Moellerella wisconsensis and Escherichia marmotae isolated from wild game meat.</title>
        <authorList>
            <person name="Biggel M."/>
        </authorList>
    </citation>
    <scope>NUCLEOTIDE SEQUENCE</scope>
    <source>
        <strain evidence="1">W1</strain>
    </source>
</reference>
<proteinExistence type="predicted"/>
<dbReference type="EMBL" id="CP093256">
    <property type="protein sequence ID" value="UNH40656.1"/>
    <property type="molecule type" value="Genomic_DNA"/>
</dbReference>
<geneLocation type="plasmid" evidence="1 2">
    <name>pW1-a</name>
</geneLocation>
<sequence>MTEEEARLCCRPNNILRLAKIWIQNRKKTPAEFVLFMRETDRLREEHAQANEQKDAKLVKSTAEAYNALTRKWGII</sequence>
<keyword evidence="2" id="KW-1185">Reference proteome</keyword>
<name>A0ACD3YD55_9GAMM</name>
<gene>
    <name evidence="1" type="ORF">MNY70_17615</name>
</gene>
<evidence type="ECO:0000313" key="2">
    <source>
        <dbReference type="Proteomes" id="UP000829420"/>
    </source>
</evidence>
<protein>
    <submittedName>
        <fullName evidence="1">Uncharacterized protein</fullName>
    </submittedName>
</protein>
<dbReference type="Proteomes" id="UP000829420">
    <property type="component" value="Plasmid pW1-a"/>
</dbReference>